<feature type="transmembrane region" description="Helical" evidence="2">
    <location>
        <begin position="267"/>
        <end position="294"/>
    </location>
</feature>
<evidence type="ECO:0000256" key="2">
    <source>
        <dbReference type="SAM" id="Phobius"/>
    </source>
</evidence>
<dbReference type="AlphaFoldDB" id="A0A2G8RSS1"/>
<keyword evidence="2" id="KW-1133">Transmembrane helix</keyword>
<name>A0A2G8RSS1_9APHY</name>
<dbReference type="Pfam" id="PF20151">
    <property type="entry name" value="DUF6533"/>
    <property type="match status" value="1"/>
</dbReference>
<proteinExistence type="predicted"/>
<dbReference type="InterPro" id="IPR045340">
    <property type="entry name" value="DUF6533"/>
</dbReference>
<evidence type="ECO:0000259" key="3">
    <source>
        <dbReference type="Pfam" id="PF20151"/>
    </source>
</evidence>
<feature type="compositionally biased region" description="Pro residues" evidence="1">
    <location>
        <begin position="1"/>
        <end position="10"/>
    </location>
</feature>
<feature type="region of interest" description="Disordered" evidence="1">
    <location>
        <begin position="1"/>
        <end position="70"/>
    </location>
</feature>
<sequence>MANPPPPEPPTDGVSALHIGAPVDAAAAPSSHGSPSDPLPPPTTPPAAQPKFPQHHPYEFKSTPLRPSKNDLDIAQKVGRDRRLGLVDDTGMGSRFHQLGIHTFNALLQGSPPTAEDREKFVSPKITSEGMSERAIGIELSKTIRSVLDAAGTGGLRVLHTPSHKAKGDHTTTMPPSAASSAAAIIAEYSTLTNVNYCGLAGFALILHDYLVTFRQEVNMFWTRKLNGAAILFYLNRYAFITVYAIYQLTTYAPISDERCDMPTLSYAVWALFAGLRAYALSWNWPLGLFVLLLQCVPIGINLSLFHFGVMGIPLPRIGCELNDFVTKTLSRRIGYF</sequence>
<dbReference type="EMBL" id="AYKW01000056">
    <property type="protein sequence ID" value="PIL24551.1"/>
    <property type="molecule type" value="Genomic_DNA"/>
</dbReference>
<feature type="transmembrane region" description="Helical" evidence="2">
    <location>
        <begin position="194"/>
        <end position="214"/>
    </location>
</feature>
<protein>
    <recommendedName>
        <fullName evidence="3">DUF6533 domain-containing protein</fullName>
    </recommendedName>
</protein>
<accession>A0A2G8RSS1</accession>
<dbReference type="Proteomes" id="UP000230002">
    <property type="component" value="Unassembled WGS sequence"/>
</dbReference>
<feature type="transmembrane region" description="Helical" evidence="2">
    <location>
        <begin position="226"/>
        <end position="247"/>
    </location>
</feature>
<reference evidence="4 5" key="1">
    <citation type="journal article" date="2015" name="Sci. Rep.">
        <title>Chromosome-level genome map provides insights into diverse defense mechanisms in the medicinal fungus Ganoderma sinense.</title>
        <authorList>
            <person name="Zhu Y."/>
            <person name="Xu J."/>
            <person name="Sun C."/>
            <person name="Zhou S."/>
            <person name="Xu H."/>
            <person name="Nelson D.R."/>
            <person name="Qian J."/>
            <person name="Song J."/>
            <person name="Luo H."/>
            <person name="Xiang L."/>
            <person name="Li Y."/>
            <person name="Xu Z."/>
            <person name="Ji A."/>
            <person name="Wang L."/>
            <person name="Lu S."/>
            <person name="Hayward A."/>
            <person name="Sun W."/>
            <person name="Li X."/>
            <person name="Schwartz D.C."/>
            <person name="Wang Y."/>
            <person name="Chen S."/>
        </authorList>
    </citation>
    <scope>NUCLEOTIDE SEQUENCE [LARGE SCALE GENOMIC DNA]</scope>
    <source>
        <strain evidence="4 5">ZZ0214-1</strain>
    </source>
</reference>
<feature type="domain" description="DUF6533" evidence="3">
    <location>
        <begin position="197"/>
        <end position="241"/>
    </location>
</feature>
<feature type="compositionally biased region" description="Low complexity" evidence="1">
    <location>
        <begin position="25"/>
        <end position="36"/>
    </location>
</feature>
<keyword evidence="2" id="KW-0472">Membrane</keyword>
<gene>
    <name evidence="4" type="ORF">GSI_12435</name>
</gene>
<comment type="caution">
    <text evidence="4">The sequence shown here is derived from an EMBL/GenBank/DDBJ whole genome shotgun (WGS) entry which is preliminary data.</text>
</comment>
<feature type="compositionally biased region" description="Pro residues" evidence="1">
    <location>
        <begin position="37"/>
        <end position="48"/>
    </location>
</feature>
<keyword evidence="2" id="KW-0812">Transmembrane</keyword>
<organism evidence="4 5">
    <name type="scientific">Ganoderma sinense ZZ0214-1</name>
    <dbReference type="NCBI Taxonomy" id="1077348"/>
    <lineage>
        <taxon>Eukaryota</taxon>
        <taxon>Fungi</taxon>
        <taxon>Dikarya</taxon>
        <taxon>Basidiomycota</taxon>
        <taxon>Agaricomycotina</taxon>
        <taxon>Agaricomycetes</taxon>
        <taxon>Polyporales</taxon>
        <taxon>Polyporaceae</taxon>
        <taxon>Ganoderma</taxon>
    </lineage>
</organism>
<dbReference type="OrthoDB" id="2755409at2759"/>
<evidence type="ECO:0000256" key="1">
    <source>
        <dbReference type="SAM" id="MobiDB-lite"/>
    </source>
</evidence>
<evidence type="ECO:0000313" key="4">
    <source>
        <dbReference type="EMBL" id="PIL24551.1"/>
    </source>
</evidence>
<keyword evidence="5" id="KW-1185">Reference proteome</keyword>
<evidence type="ECO:0000313" key="5">
    <source>
        <dbReference type="Proteomes" id="UP000230002"/>
    </source>
</evidence>